<keyword evidence="3" id="KW-1185">Reference proteome</keyword>
<feature type="domain" description="Heterokaryon incompatibility" evidence="1">
    <location>
        <begin position="183"/>
        <end position="290"/>
    </location>
</feature>
<reference evidence="2" key="1">
    <citation type="journal article" date="2023" name="Mol. Phylogenet. Evol.">
        <title>Genome-scale phylogeny and comparative genomics of the fungal order Sordariales.</title>
        <authorList>
            <person name="Hensen N."/>
            <person name="Bonometti L."/>
            <person name="Westerberg I."/>
            <person name="Brannstrom I.O."/>
            <person name="Guillou S."/>
            <person name="Cros-Aarteil S."/>
            <person name="Calhoun S."/>
            <person name="Haridas S."/>
            <person name="Kuo A."/>
            <person name="Mondo S."/>
            <person name="Pangilinan J."/>
            <person name="Riley R."/>
            <person name="LaButti K."/>
            <person name="Andreopoulos B."/>
            <person name="Lipzen A."/>
            <person name="Chen C."/>
            <person name="Yan M."/>
            <person name="Daum C."/>
            <person name="Ng V."/>
            <person name="Clum A."/>
            <person name="Steindorff A."/>
            <person name="Ohm R.A."/>
            <person name="Martin F."/>
            <person name="Silar P."/>
            <person name="Natvig D.O."/>
            <person name="Lalanne C."/>
            <person name="Gautier V."/>
            <person name="Ament-Velasquez S.L."/>
            <person name="Kruys A."/>
            <person name="Hutchinson M.I."/>
            <person name="Powell A.J."/>
            <person name="Barry K."/>
            <person name="Miller A.N."/>
            <person name="Grigoriev I.V."/>
            <person name="Debuchy R."/>
            <person name="Gladieux P."/>
            <person name="Hiltunen Thoren M."/>
            <person name="Johannesson H."/>
        </authorList>
    </citation>
    <scope>NUCLEOTIDE SEQUENCE</scope>
    <source>
        <strain evidence="2">CBS 314.62</strain>
    </source>
</reference>
<protein>
    <submittedName>
        <fullName evidence="2">Heterokaryon incompatibility protein-domain-containing protein</fullName>
    </submittedName>
</protein>
<dbReference type="EMBL" id="JAULSO010000001">
    <property type="protein sequence ID" value="KAK3692431.1"/>
    <property type="molecule type" value="Genomic_DNA"/>
</dbReference>
<dbReference type="InterPro" id="IPR052895">
    <property type="entry name" value="HetReg/Transcr_Mod"/>
</dbReference>
<organism evidence="2 3">
    <name type="scientific">Podospora appendiculata</name>
    <dbReference type="NCBI Taxonomy" id="314037"/>
    <lineage>
        <taxon>Eukaryota</taxon>
        <taxon>Fungi</taxon>
        <taxon>Dikarya</taxon>
        <taxon>Ascomycota</taxon>
        <taxon>Pezizomycotina</taxon>
        <taxon>Sordariomycetes</taxon>
        <taxon>Sordariomycetidae</taxon>
        <taxon>Sordariales</taxon>
        <taxon>Podosporaceae</taxon>
        <taxon>Podospora</taxon>
    </lineage>
</organism>
<dbReference type="PANTHER" id="PTHR24148">
    <property type="entry name" value="ANKYRIN REPEAT DOMAIN-CONTAINING PROTEIN 39 HOMOLOG-RELATED"/>
    <property type="match status" value="1"/>
</dbReference>
<evidence type="ECO:0000313" key="3">
    <source>
        <dbReference type="Proteomes" id="UP001270362"/>
    </source>
</evidence>
<sequence>MDSFAGTSPHRPLSPTDPSQIRLIRLYASGSQDPVRCELHHVSLDKNPRPLFTTLSYTWGDPLVTAPILLDGEPFQVTTNLRSFLQHMQTILLAIAKFVPTTARAPGPFYMRLRFFVLRNILLRLDFPRDFPTTRNAELSRLVKQYVKDWLLQQGWPPGSLMKNLARRRVEADTWAPRECYMDLWIDALCINQCDLRERSSQVARMKDIYASAAFLAIWLGDALAAPTQESQNVDDALDLIHELYSASKAPGFADRTVSRQDALAKRGAMQQLASLLRQPWFSRLWIIQEVAASASPVFLFRYTPIPLNFLTRTVIMHCIQLQELLPGPQLEWWNASRNLMLLYRLAATRQKALAQAKAAAPAAAAAGAAAEDTNVSTALLGLLRLAQARFKATDPRDYLYALLGLLGTDDIPRDLRPDYSLPFEHVFHKFTIYLIKGTNTISFLYCSGMYKLAGVPSWVPDWRHCAMDRLSNEAGTANWWDSLGMSEIKVSKYGLRLRVEGVRLGEAAQIVFPTLTGIAHEIPDDHFGNLLLAIVKETRHVKKLILDSWLALRPDDPSDAFERHWEGFVPAPAPECLRVLFEMVDGKREAELAALAALAAEPESLSPIPLELLRSFRESFALWFEHGIAVFDRGQVATALRWGEAIRAGDVLCAIKGVQAPCVLRPRGGEYSFVSVCGNPILPGGVQGGEAFSLASVERFVLV</sequence>
<reference evidence="2" key="2">
    <citation type="submission" date="2023-06" db="EMBL/GenBank/DDBJ databases">
        <authorList>
            <consortium name="Lawrence Berkeley National Laboratory"/>
            <person name="Haridas S."/>
            <person name="Hensen N."/>
            <person name="Bonometti L."/>
            <person name="Westerberg I."/>
            <person name="Brannstrom I.O."/>
            <person name="Guillou S."/>
            <person name="Cros-Aarteil S."/>
            <person name="Calhoun S."/>
            <person name="Kuo A."/>
            <person name="Mondo S."/>
            <person name="Pangilinan J."/>
            <person name="Riley R."/>
            <person name="Labutti K."/>
            <person name="Andreopoulos B."/>
            <person name="Lipzen A."/>
            <person name="Chen C."/>
            <person name="Yanf M."/>
            <person name="Daum C."/>
            <person name="Ng V."/>
            <person name="Clum A."/>
            <person name="Steindorff A."/>
            <person name="Ohm R."/>
            <person name="Martin F."/>
            <person name="Silar P."/>
            <person name="Natvig D."/>
            <person name="Lalanne C."/>
            <person name="Gautier V."/>
            <person name="Ament-Velasquez S.L."/>
            <person name="Kruys A."/>
            <person name="Hutchinson M.I."/>
            <person name="Powell A.J."/>
            <person name="Barry K."/>
            <person name="Miller A.N."/>
            <person name="Grigoriev I.V."/>
            <person name="Debuchy R."/>
            <person name="Gladieux P."/>
            <person name="Thoren M.H."/>
            <person name="Johannesson H."/>
        </authorList>
    </citation>
    <scope>NUCLEOTIDE SEQUENCE</scope>
    <source>
        <strain evidence="2">CBS 314.62</strain>
    </source>
</reference>
<dbReference type="Pfam" id="PF06985">
    <property type="entry name" value="HET"/>
    <property type="match status" value="1"/>
</dbReference>
<dbReference type="InterPro" id="IPR010730">
    <property type="entry name" value="HET"/>
</dbReference>
<proteinExistence type="predicted"/>
<dbReference type="PANTHER" id="PTHR24148:SF64">
    <property type="entry name" value="HETEROKARYON INCOMPATIBILITY DOMAIN-CONTAINING PROTEIN"/>
    <property type="match status" value="1"/>
</dbReference>
<evidence type="ECO:0000313" key="2">
    <source>
        <dbReference type="EMBL" id="KAK3692431.1"/>
    </source>
</evidence>
<gene>
    <name evidence="2" type="ORF">B0T22DRAFT_13620</name>
</gene>
<dbReference type="AlphaFoldDB" id="A0AAE0XFQ1"/>
<name>A0AAE0XFQ1_9PEZI</name>
<dbReference type="Proteomes" id="UP001270362">
    <property type="component" value="Unassembled WGS sequence"/>
</dbReference>
<evidence type="ECO:0000259" key="1">
    <source>
        <dbReference type="Pfam" id="PF06985"/>
    </source>
</evidence>
<accession>A0AAE0XFQ1</accession>
<comment type="caution">
    <text evidence="2">The sequence shown here is derived from an EMBL/GenBank/DDBJ whole genome shotgun (WGS) entry which is preliminary data.</text>
</comment>